<accession>C6XA39</accession>
<organism evidence="1 2">
    <name type="scientific">Methylovorus glucosotrophus (strain SIP3-4)</name>
    <dbReference type="NCBI Taxonomy" id="582744"/>
    <lineage>
        <taxon>Bacteria</taxon>
        <taxon>Pseudomonadati</taxon>
        <taxon>Pseudomonadota</taxon>
        <taxon>Betaproteobacteria</taxon>
        <taxon>Nitrosomonadales</taxon>
        <taxon>Methylophilaceae</taxon>
        <taxon>Methylovorus</taxon>
    </lineage>
</organism>
<protein>
    <submittedName>
        <fullName evidence="1">Uncharacterized protein</fullName>
    </submittedName>
</protein>
<evidence type="ECO:0000313" key="1">
    <source>
        <dbReference type="EMBL" id="ACT51580.1"/>
    </source>
</evidence>
<evidence type="ECO:0000313" key="2">
    <source>
        <dbReference type="Proteomes" id="UP000002743"/>
    </source>
</evidence>
<dbReference type="KEGG" id="mei:Msip34_2338"/>
<dbReference type="STRING" id="582744.Msip34_2338"/>
<dbReference type="HOGENOM" id="CLU_3345877_0_0_4"/>
<dbReference type="Proteomes" id="UP000002743">
    <property type="component" value="Chromosome"/>
</dbReference>
<gene>
    <name evidence="1" type="ordered locus">Msip34_2338</name>
</gene>
<dbReference type="EMBL" id="CP001674">
    <property type="protein sequence ID" value="ACT51580.1"/>
    <property type="molecule type" value="Genomic_DNA"/>
</dbReference>
<dbReference type="AlphaFoldDB" id="C6XA39"/>
<proteinExistence type="predicted"/>
<name>C6XA39_METGS</name>
<keyword evidence="2" id="KW-1185">Reference proteome</keyword>
<reference evidence="1 2" key="2">
    <citation type="journal article" date="2011" name="J. Bacteriol.">
        <title>Genomes of three methylotrophs from a single niche uncover genetic and metabolic divergence of Methylophilaceae.</title>
        <authorList>
            <person name="Lapidus A."/>
            <person name="Clum A."/>
            <person name="Labutti K."/>
            <person name="Kaluzhnaya M.G."/>
            <person name="Lim S."/>
            <person name="Beck D.A."/>
            <person name="Glavina Del Rio T."/>
            <person name="Nolan M."/>
            <person name="Mavromatis K."/>
            <person name="Huntemann M."/>
            <person name="Lucas S."/>
            <person name="Lidstrom M.E."/>
            <person name="Ivanova N."/>
            <person name="Chistoserdova L."/>
        </authorList>
    </citation>
    <scope>NUCLEOTIDE SEQUENCE [LARGE SCALE GENOMIC DNA]</scope>
    <source>
        <strain evidence="1 2">SIP3-4</strain>
    </source>
</reference>
<sequence>MIVELRKTREAMAGRLQNSSFYGRIKALPQANQYNKS</sequence>
<reference evidence="2" key="1">
    <citation type="submission" date="2009-07" db="EMBL/GenBank/DDBJ databases">
        <title>Complete sequence of chromosome of Methylovorus sp. SIP3-4.</title>
        <authorList>
            <person name="Lucas S."/>
            <person name="Copeland A."/>
            <person name="Lapidus A."/>
            <person name="Glavina del Rio T."/>
            <person name="Tice H."/>
            <person name="Bruce D."/>
            <person name="Goodwin L."/>
            <person name="Pitluck S."/>
            <person name="Clum A."/>
            <person name="Larimer F."/>
            <person name="Land M."/>
            <person name="Hauser L."/>
            <person name="Kyrpides N."/>
            <person name="Mikhailova N."/>
            <person name="Kayluzhnaya M."/>
            <person name="Chistoserdova L."/>
        </authorList>
    </citation>
    <scope>NUCLEOTIDE SEQUENCE [LARGE SCALE GENOMIC DNA]</scope>
    <source>
        <strain evidence="2">SIP3-4</strain>
    </source>
</reference>